<evidence type="ECO:0000256" key="8">
    <source>
        <dbReference type="ARBA" id="ARBA00038263"/>
    </source>
</evidence>
<evidence type="ECO:0000256" key="3">
    <source>
        <dbReference type="ARBA" id="ARBA00022525"/>
    </source>
</evidence>
<dbReference type="InterPro" id="IPR052052">
    <property type="entry name" value="Polysaccharide_Lyase_9"/>
</dbReference>
<feature type="chain" id="PRO_5009528306" description="Pel9A-like right handed beta-helix region domain-containing protein" evidence="9">
    <location>
        <begin position="23"/>
        <end position="123"/>
    </location>
</feature>
<evidence type="ECO:0000256" key="1">
    <source>
        <dbReference type="ARBA" id="ARBA00001913"/>
    </source>
</evidence>
<keyword evidence="5 9" id="KW-0732">Signal</keyword>
<evidence type="ECO:0000256" key="9">
    <source>
        <dbReference type="SAM" id="SignalP"/>
    </source>
</evidence>
<dbReference type="Proteomes" id="UP000179243">
    <property type="component" value="Unassembled WGS sequence"/>
</dbReference>
<organism evidence="11 12">
    <name type="scientific">Candidatus Raymondbacteria bacterium RIFOXYD12_FULL_49_13</name>
    <dbReference type="NCBI Taxonomy" id="1817890"/>
    <lineage>
        <taxon>Bacteria</taxon>
        <taxon>Raymondiibacteriota</taxon>
    </lineage>
</organism>
<gene>
    <name evidence="11" type="ORF">A2519_12495</name>
</gene>
<dbReference type="Gene3D" id="2.160.20.10">
    <property type="entry name" value="Single-stranded right-handed beta-helix, Pectin lyase-like"/>
    <property type="match status" value="1"/>
</dbReference>
<comment type="cofactor">
    <cofactor evidence="1">
        <name>Ca(2+)</name>
        <dbReference type="ChEBI" id="CHEBI:29108"/>
    </cofactor>
</comment>
<evidence type="ECO:0000256" key="4">
    <source>
        <dbReference type="ARBA" id="ARBA00022723"/>
    </source>
</evidence>
<evidence type="ECO:0000256" key="6">
    <source>
        <dbReference type="ARBA" id="ARBA00022837"/>
    </source>
</evidence>
<dbReference type="InterPro" id="IPR053868">
    <property type="entry name" value="Pel9A-like_beta_helix"/>
</dbReference>
<dbReference type="AlphaFoldDB" id="A0A1F7EZE8"/>
<name>A0A1F7EZE8_UNCRA</name>
<evidence type="ECO:0000256" key="5">
    <source>
        <dbReference type="ARBA" id="ARBA00022729"/>
    </source>
</evidence>
<sequence length="123" mass="13240">MKKTIIMLGVLLFVIIAATAQAATYYVSSSGSDSNPGTLTSPWKTIGKANSTLQAGDTVYIRVGTYSGDYVNPSRSGTSDTNRITYSNYNNEKVTVKDASYGVRINGKSYITVNGISFYNLVL</sequence>
<dbReference type="GO" id="GO:0016837">
    <property type="term" value="F:carbon-oxygen lyase activity, acting on polysaccharides"/>
    <property type="evidence" value="ECO:0007669"/>
    <property type="project" value="TreeGrafter"/>
</dbReference>
<dbReference type="Pfam" id="PF22842">
    <property type="entry name" value="Pel9A-like_beta_helix"/>
    <property type="match status" value="1"/>
</dbReference>
<dbReference type="GO" id="GO:0005576">
    <property type="term" value="C:extracellular region"/>
    <property type="evidence" value="ECO:0007669"/>
    <property type="project" value="UniProtKB-SubCell"/>
</dbReference>
<dbReference type="InterPro" id="IPR012334">
    <property type="entry name" value="Pectin_lyas_fold"/>
</dbReference>
<dbReference type="PANTHER" id="PTHR40088:SF1">
    <property type="entry name" value="PECTATE LYASE PEL9"/>
    <property type="match status" value="1"/>
</dbReference>
<comment type="subcellular location">
    <subcellularLocation>
        <location evidence="2">Secreted</location>
    </subcellularLocation>
</comment>
<evidence type="ECO:0000313" key="11">
    <source>
        <dbReference type="EMBL" id="OGJ99760.1"/>
    </source>
</evidence>
<protein>
    <recommendedName>
        <fullName evidence="10">Pel9A-like right handed beta-helix region domain-containing protein</fullName>
    </recommendedName>
</protein>
<reference evidence="11 12" key="1">
    <citation type="journal article" date="2016" name="Nat. Commun.">
        <title>Thousands of microbial genomes shed light on interconnected biogeochemical processes in an aquifer system.</title>
        <authorList>
            <person name="Anantharaman K."/>
            <person name="Brown C.T."/>
            <person name="Hug L.A."/>
            <person name="Sharon I."/>
            <person name="Castelle C.J."/>
            <person name="Probst A.J."/>
            <person name="Thomas B.C."/>
            <person name="Singh A."/>
            <person name="Wilkins M.J."/>
            <person name="Karaoz U."/>
            <person name="Brodie E.L."/>
            <person name="Williams K.H."/>
            <person name="Hubbard S.S."/>
            <person name="Banfield J.F."/>
        </authorList>
    </citation>
    <scope>NUCLEOTIDE SEQUENCE [LARGE SCALE GENOMIC DNA]</scope>
</reference>
<keyword evidence="3" id="KW-0964">Secreted</keyword>
<evidence type="ECO:0000313" key="12">
    <source>
        <dbReference type="Proteomes" id="UP000179243"/>
    </source>
</evidence>
<keyword evidence="6" id="KW-0106">Calcium</keyword>
<dbReference type="GO" id="GO:0046872">
    <property type="term" value="F:metal ion binding"/>
    <property type="evidence" value="ECO:0007669"/>
    <property type="project" value="UniProtKB-KW"/>
</dbReference>
<dbReference type="SUPFAM" id="SSF51126">
    <property type="entry name" value="Pectin lyase-like"/>
    <property type="match status" value="1"/>
</dbReference>
<comment type="caution">
    <text evidence="11">The sequence shown here is derived from an EMBL/GenBank/DDBJ whole genome shotgun (WGS) entry which is preliminary data.</text>
</comment>
<comment type="similarity">
    <text evidence="8">Belongs to the polysaccharide lyase 9 family.</text>
</comment>
<keyword evidence="7" id="KW-0456">Lyase</keyword>
<dbReference type="InterPro" id="IPR011050">
    <property type="entry name" value="Pectin_lyase_fold/virulence"/>
</dbReference>
<dbReference type="EMBL" id="MFYX01000159">
    <property type="protein sequence ID" value="OGJ99760.1"/>
    <property type="molecule type" value="Genomic_DNA"/>
</dbReference>
<evidence type="ECO:0000256" key="2">
    <source>
        <dbReference type="ARBA" id="ARBA00004613"/>
    </source>
</evidence>
<proteinExistence type="inferred from homology"/>
<evidence type="ECO:0000256" key="7">
    <source>
        <dbReference type="ARBA" id="ARBA00023239"/>
    </source>
</evidence>
<feature type="signal peptide" evidence="9">
    <location>
        <begin position="1"/>
        <end position="22"/>
    </location>
</feature>
<feature type="domain" description="Pel9A-like right handed beta-helix region" evidence="10">
    <location>
        <begin position="20"/>
        <end position="68"/>
    </location>
</feature>
<evidence type="ECO:0000259" key="10">
    <source>
        <dbReference type="Pfam" id="PF22842"/>
    </source>
</evidence>
<dbReference type="PANTHER" id="PTHR40088">
    <property type="entry name" value="PECTATE LYASE (EUROFUNG)"/>
    <property type="match status" value="1"/>
</dbReference>
<accession>A0A1F7EZE8</accession>
<keyword evidence="4" id="KW-0479">Metal-binding</keyword>